<sequence>MLPFVLGVVLAALQRLLPPGAAVGPATDLLTLPAGHVLALDELIAAVEEALDVELAPDLAVPATFASPTTLAVGLIRSVGPARRVRSS</sequence>
<keyword evidence="2" id="KW-1185">Reference proteome</keyword>
<dbReference type="AlphaFoldDB" id="A0A919GZS4"/>
<name>A0A919GZS4_9ACTN</name>
<comment type="caution">
    <text evidence="1">The sequence shown here is derived from an EMBL/GenBank/DDBJ whole genome shotgun (WGS) entry which is preliminary data.</text>
</comment>
<dbReference type="EMBL" id="BNEE01000006">
    <property type="protein sequence ID" value="GHI87640.1"/>
    <property type="molecule type" value="Genomic_DNA"/>
</dbReference>
<dbReference type="SUPFAM" id="SSF47336">
    <property type="entry name" value="ACP-like"/>
    <property type="match status" value="1"/>
</dbReference>
<protein>
    <submittedName>
        <fullName evidence="1">Uncharacterized protein</fullName>
    </submittedName>
</protein>
<evidence type="ECO:0000313" key="2">
    <source>
        <dbReference type="Proteomes" id="UP000600026"/>
    </source>
</evidence>
<proteinExistence type="predicted"/>
<organism evidence="1 2">
    <name type="scientific">Streptomyces xanthophaeus</name>
    <dbReference type="NCBI Taxonomy" id="67385"/>
    <lineage>
        <taxon>Bacteria</taxon>
        <taxon>Bacillati</taxon>
        <taxon>Actinomycetota</taxon>
        <taxon>Actinomycetes</taxon>
        <taxon>Kitasatosporales</taxon>
        <taxon>Streptomycetaceae</taxon>
        <taxon>Streptomyces</taxon>
    </lineage>
</organism>
<accession>A0A919GZS4</accession>
<gene>
    <name evidence="1" type="ORF">Sxan_50040</name>
</gene>
<dbReference type="InterPro" id="IPR036736">
    <property type="entry name" value="ACP-like_sf"/>
</dbReference>
<dbReference type="Proteomes" id="UP000600026">
    <property type="component" value="Unassembled WGS sequence"/>
</dbReference>
<reference evidence="1" key="1">
    <citation type="submission" date="2020-09" db="EMBL/GenBank/DDBJ databases">
        <title>Whole genome shotgun sequence of Streptomyces xanthophaeus NBRC 12829.</title>
        <authorList>
            <person name="Komaki H."/>
            <person name="Tamura T."/>
        </authorList>
    </citation>
    <scope>NUCLEOTIDE SEQUENCE</scope>
    <source>
        <strain evidence="1">NBRC 12829</strain>
    </source>
</reference>
<evidence type="ECO:0000313" key="1">
    <source>
        <dbReference type="EMBL" id="GHI87640.1"/>
    </source>
</evidence>